<evidence type="ECO:0000313" key="1">
    <source>
        <dbReference type="EMBL" id="UTZ27801.1"/>
    </source>
</evidence>
<gene>
    <name evidence="1" type="ORF">HB761_14265</name>
</gene>
<protein>
    <submittedName>
        <fullName evidence="1">Uncharacterized protein</fullName>
    </submittedName>
</protein>
<evidence type="ECO:0000313" key="2">
    <source>
        <dbReference type="Proteomes" id="UP001058687"/>
    </source>
</evidence>
<dbReference type="EMBL" id="CP050467">
    <property type="protein sequence ID" value="UTZ27801.1"/>
    <property type="molecule type" value="Genomic_DNA"/>
</dbReference>
<reference evidence="1" key="1">
    <citation type="submission" date="2020-03" db="EMBL/GenBank/DDBJ databases">
        <title>Five strains of Vibrio campbellii isolated from Mariana Trench.</title>
        <authorList>
            <person name="Liang J."/>
            <person name="Zhang X.-H."/>
        </authorList>
    </citation>
    <scope>NUCLEOTIDE SEQUENCE</scope>
    <source>
        <strain evidence="1">LJC014</strain>
    </source>
</reference>
<proteinExistence type="predicted"/>
<organism evidence="1 2">
    <name type="scientific">Vibrio campbellii</name>
    <dbReference type="NCBI Taxonomy" id="680"/>
    <lineage>
        <taxon>Bacteria</taxon>
        <taxon>Pseudomonadati</taxon>
        <taxon>Pseudomonadota</taxon>
        <taxon>Gammaproteobacteria</taxon>
        <taxon>Vibrionales</taxon>
        <taxon>Vibrionaceae</taxon>
        <taxon>Vibrio</taxon>
    </lineage>
</organism>
<accession>A0AAE9SLM3</accession>
<sequence>MVSVTSLKFRTVILAFQKRLLVLSVRFLRRCLFQVVSLNSCFETTPDLSASKHIKFVVRRV</sequence>
<dbReference type="Proteomes" id="UP001058687">
    <property type="component" value="Chromosome 1"/>
</dbReference>
<dbReference type="AlphaFoldDB" id="A0AAE9SLM3"/>
<name>A0AAE9SLM3_9VIBR</name>